<evidence type="ECO:0000256" key="6">
    <source>
        <dbReference type="ARBA" id="ARBA00023274"/>
    </source>
</evidence>
<evidence type="ECO:0000313" key="10">
    <source>
        <dbReference type="Proteomes" id="UP000887566"/>
    </source>
</evidence>
<organism evidence="10 11">
    <name type="scientific">Plectus sambesii</name>
    <dbReference type="NCBI Taxonomy" id="2011161"/>
    <lineage>
        <taxon>Eukaryota</taxon>
        <taxon>Metazoa</taxon>
        <taxon>Ecdysozoa</taxon>
        <taxon>Nematoda</taxon>
        <taxon>Chromadorea</taxon>
        <taxon>Plectida</taxon>
        <taxon>Plectina</taxon>
        <taxon>Plectoidea</taxon>
        <taxon>Plectidae</taxon>
        <taxon>Plectus</taxon>
    </lineage>
</organism>
<dbReference type="Gene3D" id="6.10.250.3440">
    <property type="match status" value="1"/>
</dbReference>
<keyword evidence="6" id="KW-0687">Ribonucleoprotein</keyword>
<reference evidence="11" key="1">
    <citation type="submission" date="2022-11" db="UniProtKB">
        <authorList>
            <consortium name="WormBaseParasite"/>
        </authorList>
    </citation>
    <scope>IDENTIFICATION</scope>
</reference>
<dbReference type="WBParaSite" id="PSAMB.scaffold439size51217.g5898.t1">
    <property type="protein sequence ID" value="PSAMB.scaffold439size51217.g5898.t1"/>
    <property type="gene ID" value="PSAMB.scaffold439size51217.g5898"/>
</dbReference>
<dbReference type="Pfam" id="PF09812">
    <property type="entry name" value="MRP-L28"/>
    <property type="match status" value="1"/>
</dbReference>
<sequence length="191" mass="22013">MNRLIAGQLNRCLAGLSLQQQRNIHLTPLQSSVFTKKIKKLDPALAKMREERKRNKLTKEIRSMQKHSKKPKPLDEMYIDVISSRNLNERSRTIAHLPFEELERRALVHKQYSTDRTRLCARDQQHISSVLRLQTSALAALKGVSEELYQAAIQPDPTLVPSTYHGPPETPPIDNYESPDGDYVDTTRMWE</sequence>
<comment type="subcellular location">
    <subcellularLocation>
        <location evidence="1">Mitochondrion</location>
    </subcellularLocation>
</comment>
<keyword evidence="10" id="KW-1185">Reference proteome</keyword>
<evidence type="ECO:0000256" key="2">
    <source>
        <dbReference type="ARBA" id="ARBA00009360"/>
    </source>
</evidence>
<feature type="region of interest" description="Disordered" evidence="9">
    <location>
        <begin position="159"/>
        <end position="191"/>
    </location>
</feature>
<keyword evidence="5" id="KW-0496">Mitochondrion</keyword>
<keyword evidence="4" id="KW-0689">Ribosomal protein</keyword>
<dbReference type="InterPro" id="IPR039145">
    <property type="entry name" value="Ribosomal_mL40_metazoa/plant"/>
</dbReference>
<dbReference type="PANTHER" id="PTHR13359:SF2">
    <property type="entry name" value="LARGE RIBOSOMAL SUBUNIT PROTEIN ML40"/>
    <property type="match status" value="1"/>
</dbReference>
<dbReference type="Proteomes" id="UP000887566">
    <property type="component" value="Unplaced"/>
</dbReference>
<accession>A0A914WKF5</accession>
<evidence type="ECO:0000313" key="11">
    <source>
        <dbReference type="WBParaSite" id="PSAMB.scaffold439size51217.g5898.t1"/>
    </source>
</evidence>
<protein>
    <recommendedName>
        <fullName evidence="7">Large ribosomal subunit protein mL40</fullName>
    </recommendedName>
    <alternativeName>
        <fullName evidence="8">39S ribosomal protein L40, mitochondrial</fullName>
    </alternativeName>
</protein>
<dbReference type="FunFam" id="6.10.250.3440:FF:000001">
    <property type="entry name" value="Mitochondrial ribosomal protein L40"/>
    <property type="match status" value="1"/>
</dbReference>
<proteinExistence type="inferred from homology"/>
<comment type="similarity">
    <text evidence="2">Belongs to the mitochondrion-specific ribosomal protein mL40 family.</text>
</comment>
<dbReference type="PANTHER" id="PTHR13359">
    <property type="entry name" value="39S RIBOSOMAL PROTEIN L40, MITOCHONDRIAL"/>
    <property type="match status" value="1"/>
</dbReference>
<keyword evidence="3" id="KW-0809">Transit peptide</keyword>
<evidence type="ECO:0000256" key="7">
    <source>
        <dbReference type="ARBA" id="ARBA00035192"/>
    </source>
</evidence>
<name>A0A914WKF5_9BILA</name>
<evidence type="ECO:0000256" key="3">
    <source>
        <dbReference type="ARBA" id="ARBA00022946"/>
    </source>
</evidence>
<dbReference type="AlphaFoldDB" id="A0A914WKF5"/>
<evidence type="ECO:0000256" key="8">
    <source>
        <dbReference type="ARBA" id="ARBA00083752"/>
    </source>
</evidence>
<dbReference type="GO" id="GO:0005762">
    <property type="term" value="C:mitochondrial large ribosomal subunit"/>
    <property type="evidence" value="ECO:0007669"/>
    <property type="project" value="InterPro"/>
</dbReference>
<evidence type="ECO:0000256" key="1">
    <source>
        <dbReference type="ARBA" id="ARBA00004173"/>
    </source>
</evidence>
<evidence type="ECO:0000256" key="4">
    <source>
        <dbReference type="ARBA" id="ARBA00022980"/>
    </source>
</evidence>
<evidence type="ECO:0000256" key="9">
    <source>
        <dbReference type="SAM" id="MobiDB-lite"/>
    </source>
</evidence>
<dbReference type="InterPro" id="IPR019192">
    <property type="entry name" value="Ribosomal_mL40"/>
</dbReference>
<evidence type="ECO:0000256" key="5">
    <source>
        <dbReference type="ARBA" id="ARBA00023128"/>
    </source>
</evidence>